<dbReference type="KEGG" id="pdw:BV82_1461"/>
<dbReference type="RefSeq" id="WP_010223937.1">
    <property type="nucleotide sequence ID" value="NZ_CP071706.1"/>
</dbReference>
<dbReference type="PANTHER" id="PTHR44591:SF3">
    <property type="entry name" value="RESPONSE REGULATORY DOMAIN-CONTAINING PROTEIN"/>
    <property type="match status" value="1"/>
</dbReference>
<dbReference type="Gene3D" id="3.40.50.2300">
    <property type="match status" value="1"/>
</dbReference>
<dbReference type="PANTHER" id="PTHR44591">
    <property type="entry name" value="STRESS RESPONSE REGULATOR PROTEIN 1"/>
    <property type="match status" value="1"/>
</dbReference>
<dbReference type="PROSITE" id="PS50110">
    <property type="entry name" value="RESPONSE_REGULATORY"/>
    <property type="match status" value="1"/>
</dbReference>
<dbReference type="GO" id="GO:0000160">
    <property type="term" value="P:phosphorelay signal transduction system"/>
    <property type="evidence" value="ECO:0007669"/>
    <property type="project" value="InterPro"/>
</dbReference>
<dbReference type="InterPro" id="IPR001789">
    <property type="entry name" value="Sig_transdc_resp-reg_receiver"/>
</dbReference>
<feature type="modified residue" description="4-aspartylphosphate" evidence="2">
    <location>
        <position position="52"/>
    </location>
</feature>
<dbReference type="InterPro" id="IPR050595">
    <property type="entry name" value="Bact_response_regulator"/>
</dbReference>
<keyword evidence="1 2" id="KW-0597">Phosphoprotein</keyword>
<dbReference type="Proteomes" id="UP000027121">
    <property type="component" value="Chromosome"/>
</dbReference>
<reference evidence="4 5" key="1">
    <citation type="journal article" date="2014" name="Genome Announc.">
        <title>Genome Sequence of Pseudomonas sp. Strain P482, a Tomato Rhizosphere Isolate with Broad-Spectrum Antimicrobial Activity.</title>
        <authorList>
            <person name="Krzyzanowska D.M."/>
            <person name="Ossowicki A."/>
            <person name="Jafra S."/>
        </authorList>
    </citation>
    <scope>NUCLEOTIDE SEQUENCE [LARGE SCALE GENOMIC DNA]</scope>
    <source>
        <strain evidence="4 5">P482</strain>
    </source>
</reference>
<organism evidence="4 5">
    <name type="scientific">Pseudomonas donghuensis</name>
    <dbReference type="NCBI Taxonomy" id="1163398"/>
    <lineage>
        <taxon>Bacteria</taxon>
        <taxon>Pseudomonadati</taxon>
        <taxon>Pseudomonadota</taxon>
        <taxon>Gammaproteobacteria</taxon>
        <taxon>Pseudomonadales</taxon>
        <taxon>Pseudomonadaceae</taxon>
        <taxon>Pseudomonas</taxon>
    </lineage>
</organism>
<dbReference type="CDD" id="cd17546">
    <property type="entry name" value="REC_hyHK_CKI1_RcsC-like"/>
    <property type="match status" value="1"/>
</dbReference>
<accession>A0AAP0SJU7</accession>
<keyword evidence="5" id="KW-1185">Reference proteome</keyword>
<protein>
    <submittedName>
        <fullName evidence="4">Response regulator</fullName>
    </submittedName>
</protein>
<evidence type="ECO:0000313" key="4">
    <source>
        <dbReference type="EMBL" id="KDO00670.1"/>
    </source>
</evidence>
<dbReference type="GeneID" id="98283886"/>
<proteinExistence type="predicted"/>
<dbReference type="EMBL" id="CP071706">
    <property type="protein sequence ID" value="KDO00670.1"/>
    <property type="molecule type" value="Genomic_DNA"/>
</dbReference>
<dbReference type="InterPro" id="IPR011006">
    <property type="entry name" value="CheY-like_superfamily"/>
</dbReference>
<evidence type="ECO:0000313" key="5">
    <source>
        <dbReference type="Proteomes" id="UP000027121"/>
    </source>
</evidence>
<reference evidence="4 5" key="2">
    <citation type="journal article" date="2016" name="Front. Microbiol.">
        <title>When Genome-Based Approach Meets the 'Old but Good': Revealing Genes Involved in the Antibacterial Activity of Pseudomonas sp. P482 against Soft Rot Pathogens.</title>
        <authorList>
            <person name="Krzyzanowska D.M."/>
            <person name="Ossowicki A."/>
            <person name="Rajewska M."/>
            <person name="Maciag T."/>
            <person name="Jablonska M."/>
            <person name="Obuchowski M."/>
            <person name="Heeb S."/>
            <person name="Jafra S."/>
        </authorList>
    </citation>
    <scope>NUCLEOTIDE SEQUENCE [LARGE SCALE GENOMIC DNA]</scope>
    <source>
        <strain evidence="4 5">P482</strain>
    </source>
</reference>
<evidence type="ECO:0000256" key="1">
    <source>
        <dbReference type="ARBA" id="ARBA00022553"/>
    </source>
</evidence>
<sequence>MSTILVVDDEYLIADILRYALEDRGFDVELASNGQKALDVLKGKRVELVITDYMMPVMDGGALAVSIRAEPLLQGLPIILMSGAQAHMGRDNSGLFAAVFDKPFDIVQLMAKVKELVDAPEAS</sequence>
<dbReference type="SMART" id="SM00448">
    <property type="entry name" value="REC"/>
    <property type="match status" value="1"/>
</dbReference>
<gene>
    <name evidence="4" type="ORF">BV82_1461</name>
</gene>
<feature type="domain" description="Response regulatory" evidence="3">
    <location>
        <begin position="3"/>
        <end position="117"/>
    </location>
</feature>
<dbReference type="SUPFAM" id="SSF52172">
    <property type="entry name" value="CheY-like"/>
    <property type="match status" value="1"/>
</dbReference>
<evidence type="ECO:0000259" key="3">
    <source>
        <dbReference type="PROSITE" id="PS50110"/>
    </source>
</evidence>
<dbReference type="AlphaFoldDB" id="A0AAP0SJU7"/>
<evidence type="ECO:0000256" key="2">
    <source>
        <dbReference type="PROSITE-ProRule" id="PRU00169"/>
    </source>
</evidence>
<dbReference type="Pfam" id="PF00072">
    <property type="entry name" value="Response_reg"/>
    <property type="match status" value="1"/>
</dbReference>
<name>A0AAP0SJU7_9PSED</name>